<evidence type="ECO:0000256" key="11">
    <source>
        <dbReference type="ARBA" id="ARBA00047550"/>
    </source>
</evidence>
<comment type="similarity">
    <text evidence="3">Belongs to the HTP reductase family.</text>
</comment>
<evidence type="ECO:0000259" key="13">
    <source>
        <dbReference type="Pfam" id="PF01872"/>
    </source>
</evidence>
<evidence type="ECO:0000256" key="3">
    <source>
        <dbReference type="ARBA" id="ARBA00009723"/>
    </source>
</evidence>
<dbReference type="Pfam" id="PF01872">
    <property type="entry name" value="RibD_C"/>
    <property type="match status" value="1"/>
</dbReference>
<evidence type="ECO:0000256" key="12">
    <source>
        <dbReference type="ARBA" id="ARBA00049020"/>
    </source>
</evidence>
<dbReference type="PANTHER" id="PTHR38011">
    <property type="entry name" value="DIHYDROFOLATE REDUCTASE FAMILY PROTEIN (AFU_ORTHOLOGUE AFUA_8G06820)"/>
    <property type="match status" value="1"/>
</dbReference>
<feature type="domain" description="Bacterial bifunctional deaminase-reductase C-terminal" evidence="13">
    <location>
        <begin position="36"/>
        <end position="225"/>
    </location>
</feature>
<comment type="pathway">
    <text evidence="2">Cofactor biosynthesis; riboflavin biosynthesis.</text>
</comment>
<comment type="function">
    <text evidence="1">Catalyzes an early step in riboflavin biosynthesis, the NADPH-dependent reduction of the ribose side chain of 2,5-diamino-6-ribosylamino-4(3H)-pyrimidinone 5'-phosphate, yielding 2,5-diamino-6-ribitylamino-4(3H)-pyrimidinone 5'-phosphate.</text>
</comment>
<evidence type="ECO:0000256" key="9">
    <source>
        <dbReference type="ARBA" id="ARBA00030073"/>
    </source>
</evidence>
<keyword evidence="7" id="KW-0521">NADP</keyword>
<dbReference type="InterPro" id="IPR050765">
    <property type="entry name" value="Riboflavin_Biosynth_HTPR"/>
</dbReference>
<evidence type="ECO:0000256" key="5">
    <source>
        <dbReference type="ARBA" id="ARBA00015035"/>
    </source>
</evidence>
<name>A0A317XI16_9BASI</name>
<accession>A0A317XI16</accession>
<gene>
    <name evidence="14" type="ORF">BCV70DRAFT_42623</name>
</gene>
<dbReference type="OrthoDB" id="5432at2759"/>
<dbReference type="AlphaFoldDB" id="A0A317XI16"/>
<proteinExistence type="inferred from homology"/>
<evidence type="ECO:0000256" key="8">
    <source>
        <dbReference type="ARBA" id="ARBA00023002"/>
    </source>
</evidence>
<sequence length="264" mass="28807">MQSTPPTIDGISDAQDQARIFLQQQLRFSATNELRPHVTLTFAQSSDGKIAGSGKKQLALSGKESMVMTHQLRSLHDGIMVGIGTVLNDNPQLNARLLSPPLAVDRLPRPVVLDSMLRMPITSKLIRNYAEGNGRQPLVFCSASADPSLQTGLEALGVEVVRVREARAEGQRPTLDWHKILERLHRLGIRRLMIEGGASVIDSLMDNQTLVDALLVTVAPTTVGPDGFGFSAPLPSRQIDDEVSDWASVASTNFGRDDVILWQK</sequence>
<comment type="catalytic activity">
    <reaction evidence="12">
        <text>2,5-diamino-6-(1-D-ribitylamino)pyrimidin-4(3H)-one 5'-phosphate + NADP(+) = 2,5-diamino-6-(1-D-ribosylamino)pyrimidin-4(3H)-one 5'-phosphate + NADPH + H(+)</text>
        <dbReference type="Rhea" id="RHEA:27278"/>
        <dbReference type="ChEBI" id="CHEBI:15378"/>
        <dbReference type="ChEBI" id="CHEBI:57783"/>
        <dbReference type="ChEBI" id="CHEBI:58349"/>
        <dbReference type="ChEBI" id="CHEBI:58890"/>
        <dbReference type="ChEBI" id="CHEBI:59545"/>
        <dbReference type="EC" id="1.1.1.302"/>
    </reaction>
</comment>
<dbReference type="SUPFAM" id="SSF53597">
    <property type="entry name" value="Dihydrofolate reductase-like"/>
    <property type="match status" value="1"/>
</dbReference>
<keyword evidence="15" id="KW-1185">Reference proteome</keyword>
<dbReference type="EMBL" id="KZ819201">
    <property type="protein sequence ID" value="PWY97886.1"/>
    <property type="molecule type" value="Genomic_DNA"/>
</dbReference>
<dbReference type="STRING" id="1882483.A0A317XI16"/>
<evidence type="ECO:0000256" key="10">
    <source>
        <dbReference type="ARBA" id="ARBA00031630"/>
    </source>
</evidence>
<dbReference type="Gene3D" id="3.40.430.10">
    <property type="entry name" value="Dihydrofolate Reductase, subunit A"/>
    <property type="match status" value="1"/>
</dbReference>
<dbReference type="InterPro" id="IPR002734">
    <property type="entry name" value="RibDG_C"/>
</dbReference>
<evidence type="ECO:0000256" key="7">
    <source>
        <dbReference type="ARBA" id="ARBA00022857"/>
    </source>
</evidence>
<reference evidence="14 15" key="1">
    <citation type="journal article" date="2018" name="Mol. Biol. Evol.">
        <title>Broad Genomic Sampling Reveals a Smut Pathogenic Ancestry of the Fungal Clade Ustilaginomycotina.</title>
        <authorList>
            <person name="Kijpornyongpan T."/>
            <person name="Mondo S.J."/>
            <person name="Barry K."/>
            <person name="Sandor L."/>
            <person name="Lee J."/>
            <person name="Lipzen A."/>
            <person name="Pangilinan J."/>
            <person name="LaButti K."/>
            <person name="Hainaut M."/>
            <person name="Henrissat B."/>
            <person name="Grigoriev I.V."/>
            <person name="Spatafora J.W."/>
            <person name="Aime M.C."/>
        </authorList>
    </citation>
    <scope>NUCLEOTIDE SEQUENCE [LARGE SCALE GENOMIC DNA]</scope>
    <source>
        <strain evidence="14 15">MCA 3645</strain>
    </source>
</reference>
<evidence type="ECO:0000256" key="2">
    <source>
        <dbReference type="ARBA" id="ARBA00005104"/>
    </source>
</evidence>
<dbReference type="GO" id="GO:0008703">
    <property type="term" value="F:5-amino-6-(5-phosphoribosylamino)uracil reductase activity"/>
    <property type="evidence" value="ECO:0007669"/>
    <property type="project" value="InterPro"/>
</dbReference>
<dbReference type="FunCoup" id="A0A317XI16">
    <property type="interactions" value="92"/>
</dbReference>
<dbReference type="InParanoid" id="A0A317XI16"/>
<evidence type="ECO:0000256" key="1">
    <source>
        <dbReference type="ARBA" id="ARBA00003555"/>
    </source>
</evidence>
<dbReference type="GO" id="GO:0009231">
    <property type="term" value="P:riboflavin biosynthetic process"/>
    <property type="evidence" value="ECO:0007669"/>
    <property type="project" value="UniProtKB-KW"/>
</dbReference>
<dbReference type="EC" id="1.1.1.302" evidence="4"/>
<evidence type="ECO:0000256" key="6">
    <source>
        <dbReference type="ARBA" id="ARBA00022619"/>
    </source>
</evidence>
<organism evidence="14 15">
    <name type="scientific">Testicularia cyperi</name>
    <dbReference type="NCBI Taxonomy" id="1882483"/>
    <lineage>
        <taxon>Eukaryota</taxon>
        <taxon>Fungi</taxon>
        <taxon>Dikarya</taxon>
        <taxon>Basidiomycota</taxon>
        <taxon>Ustilaginomycotina</taxon>
        <taxon>Ustilaginomycetes</taxon>
        <taxon>Ustilaginales</taxon>
        <taxon>Anthracoideaceae</taxon>
        <taxon>Testicularia</taxon>
    </lineage>
</organism>
<dbReference type="InterPro" id="IPR024072">
    <property type="entry name" value="DHFR-like_dom_sf"/>
</dbReference>
<keyword evidence="8" id="KW-0560">Oxidoreductase</keyword>
<dbReference type="PANTHER" id="PTHR38011:SF7">
    <property type="entry name" value="2,5-DIAMINO-6-RIBOSYLAMINO-4(3H)-PYRIMIDINONE 5'-PHOSPHATE REDUCTASE"/>
    <property type="match status" value="1"/>
</dbReference>
<evidence type="ECO:0000313" key="14">
    <source>
        <dbReference type="EMBL" id="PWY97886.1"/>
    </source>
</evidence>
<comment type="catalytic activity">
    <reaction evidence="11">
        <text>2,5-diamino-6-(1-D-ribitylamino)pyrimidin-4(3H)-one 5'-phosphate + NAD(+) = 2,5-diamino-6-(1-D-ribosylamino)pyrimidin-4(3H)-one 5'-phosphate + NADH + H(+)</text>
        <dbReference type="Rhea" id="RHEA:27274"/>
        <dbReference type="ChEBI" id="CHEBI:15378"/>
        <dbReference type="ChEBI" id="CHEBI:57540"/>
        <dbReference type="ChEBI" id="CHEBI:57945"/>
        <dbReference type="ChEBI" id="CHEBI:58890"/>
        <dbReference type="ChEBI" id="CHEBI:59545"/>
        <dbReference type="EC" id="1.1.1.302"/>
    </reaction>
</comment>
<evidence type="ECO:0000256" key="4">
    <source>
        <dbReference type="ARBA" id="ARBA00012851"/>
    </source>
</evidence>
<dbReference type="Proteomes" id="UP000246740">
    <property type="component" value="Unassembled WGS sequence"/>
</dbReference>
<protein>
    <recommendedName>
        <fullName evidence="5">2,5-diamino-6-ribosylamino-4(3H)-pyrimidinone 5'-phosphate reductase</fullName>
        <ecNumber evidence="4">1.1.1.302</ecNumber>
    </recommendedName>
    <alternativeName>
        <fullName evidence="10">2,5-diamino-6-(5-phospho-D-ribosylamino)pyrimidin-4(3H)-one reductase</fullName>
    </alternativeName>
    <alternativeName>
        <fullName evidence="9">2,5-diamino-6-ribitylamino-4(3H)-pyrimidinone 5'-phosphate synthase</fullName>
    </alternativeName>
</protein>
<evidence type="ECO:0000313" key="15">
    <source>
        <dbReference type="Proteomes" id="UP000246740"/>
    </source>
</evidence>
<keyword evidence="6" id="KW-0686">Riboflavin biosynthesis</keyword>